<dbReference type="PROSITE" id="PS00799">
    <property type="entry name" value="GRANULINS"/>
    <property type="match status" value="2"/>
</dbReference>
<feature type="domain" description="Granulins" evidence="6">
    <location>
        <begin position="154"/>
        <end position="167"/>
    </location>
</feature>
<evidence type="ECO:0000313" key="8">
    <source>
        <dbReference type="WBParaSite" id="MhA1_Contig2034.frz3.gene6"/>
    </source>
</evidence>
<comment type="subcellular location">
    <subcellularLocation>
        <location evidence="1">Secreted</location>
    </subcellularLocation>
</comment>
<evidence type="ECO:0000256" key="4">
    <source>
        <dbReference type="ARBA" id="ARBA00023157"/>
    </source>
</evidence>
<organism evidence="7 8">
    <name type="scientific">Meloidogyne hapla</name>
    <name type="common">Root-knot nematode worm</name>
    <dbReference type="NCBI Taxonomy" id="6305"/>
    <lineage>
        <taxon>Eukaryota</taxon>
        <taxon>Metazoa</taxon>
        <taxon>Ecdysozoa</taxon>
        <taxon>Nematoda</taxon>
        <taxon>Chromadorea</taxon>
        <taxon>Rhabditida</taxon>
        <taxon>Tylenchina</taxon>
        <taxon>Tylenchomorpha</taxon>
        <taxon>Tylenchoidea</taxon>
        <taxon>Meloidogynidae</taxon>
        <taxon>Meloidogyninae</taxon>
        <taxon>Meloidogyne</taxon>
    </lineage>
</organism>
<dbReference type="OMA" id="CCRDGYH"/>
<proteinExistence type="inferred from homology"/>
<dbReference type="InterPro" id="IPR039036">
    <property type="entry name" value="Granulin_fam"/>
</dbReference>
<dbReference type="SMART" id="SM00277">
    <property type="entry name" value="GRAN"/>
    <property type="match status" value="3"/>
</dbReference>
<dbReference type="AlphaFoldDB" id="A0A1I8BDU2"/>
<keyword evidence="4" id="KW-1015">Disulfide bond</keyword>
<reference evidence="8" key="1">
    <citation type="submission" date="2016-11" db="UniProtKB">
        <authorList>
            <consortium name="WormBaseParasite"/>
        </authorList>
    </citation>
    <scope>IDENTIFICATION</scope>
</reference>
<evidence type="ECO:0000256" key="1">
    <source>
        <dbReference type="ARBA" id="ARBA00004613"/>
    </source>
</evidence>
<evidence type="ECO:0000256" key="5">
    <source>
        <dbReference type="SAM" id="SignalP"/>
    </source>
</evidence>
<feature type="domain" description="Granulins" evidence="6">
    <location>
        <begin position="62"/>
        <end position="75"/>
    </location>
</feature>
<dbReference type="InterPro" id="IPR000118">
    <property type="entry name" value="Granulin"/>
</dbReference>
<dbReference type="Gene3D" id="2.10.25.160">
    <property type="entry name" value="Granulin"/>
    <property type="match status" value="4"/>
</dbReference>
<dbReference type="InterPro" id="IPR037277">
    <property type="entry name" value="Granulin_sf"/>
</dbReference>
<dbReference type="PANTHER" id="PTHR12274">
    <property type="entry name" value="GRANULIN"/>
    <property type="match status" value="1"/>
</dbReference>
<dbReference type="Proteomes" id="UP000095281">
    <property type="component" value="Unplaced"/>
</dbReference>
<evidence type="ECO:0000256" key="2">
    <source>
        <dbReference type="ARBA" id="ARBA00010093"/>
    </source>
</evidence>
<keyword evidence="7" id="KW-1185">Reference proteome</keyword>
<dbReference type="GO" id="GO:0005576">
    <property type="term" value="C:extracellular region"/>
    <property type="evidence" value="ECO:0007669"/>
    <property type="project" value="UniProtKB-SubCell"/>
</dbReference>
<dbReference type="WBParaSite" id="MhA1_Contig2034.frz3.gene6">
    <property type="protein sequence ID" value="MhA1_Contig2034.frz3.gene6"/>
    <property type="gene ID" value="MhA1_Contig2034.frz3.gene6"/>
</dbReference>
<evidence type="ECO:0000256" key="3">
    <source>
        <dbReference type="ARBA" id="ARBA00022525"/>
    </source>
</evidence>
<keyword evidence="3" id="KW-0964">Secreted</keyword>
<accession>A0A1I8BDU2</accession>
<evidence type="ECO:0000259" key="6">
    <source>
        <dbReference type="PROSITE" id="PS00799"/>
    </source>
</evidence>
<protein>
    <submittedName>
        <fullName evidence="8">Granulins domain-containing protein</fullName>
    </submittedName>
</protein>
<dbReference type="SUPFAM" id="SSF57277">
    <property type="entry name" value="Granulin repeat"/>
    <property type="match status" value="1"/>
</dbReference>
<name>A0A1I8BDU2_MELHA</name>
<feature type="signal peptide" evidence="5">
    <location>
        <begin position="1"/>
        <end position="24"/>
    </location>
</feature>
<feature type="chain" id="PRO_5009315710" evidence="5">
    <location>
        <begin position="25"/>
        <end position="396"/>
    </location>
</feature>
<sequence length="396" mass="44670">MKIINLFYLFSLYLIFILICSSRADEEVICPDLQSKCPGGTTCCTLDSGVFGCCPLPKAVCCSDHLHCCPENNRCDVEHQLCLHTDEDGIITSQPLSRKVPSTHIHSKISKNQNQEVICPDGKHSCPAHHTCCPINRKQFWNYGCCPAEKAVCCSDHLHCCPHGTECDISEARCLVPQFFRETEIKEFPQLSIQHKKQHSKRKNLRKVKAQTMKPSVQLCGFYLITKELSVCPVLKKCCHHLPKPFDGNSKVISCCPYKDGNCCKYSNKCCPKGYECTDNKCISVENKKINYYESQEEREQTPILTSETSEYPSLSPIPLFCPDSSICTSKSDTCCPRYENNELIGYDCCPLSKANCCSDRTCCPYGYSCTKSLKNRESSCKQMKTSELIAQLFLH</sequence>
<dbReference type="Pfam" id="PF00396">
    <property type="entry name" value="Granulin"/>
    <property type="match status" value="3"/>
</dbReference>
<keyword evidence="5" id="KW-0732">Signal</keyword>
<comment type="similarity">
    <text evidence="2">Belongs to the granulin family.</text>
</comment>
<evidence type="ECO:0000313" key="7">
    <source>
        <dbReference type="Proteomes" id="UP000095281"/>
    </source>
</evidence>
<dbReference type="PANTHER" id="PTHR12274:SF3">
    <property type="entry name" value="PROGRANULIN"/>
    <property type="match status" value="1"/>
</dbReference>